<keyword evidence="10" id="KW-1185">Reference proteome</keyword>
<evidence type="ECO:0000259" key="8">
    <source>
        <dbReference type="Pfam" id="PF00171"/>
    </source>
</evidence>
<sequence length="551" mass="61886">MISLAPSTSVASTSTSTSTSTESISSSVLSFTPLDDIDIRIKRSKEYFNLKQQQLALENKSLKYEIRDRQNLLKRLYFAIKDNEELIILAMEKDFNRSRQETISLEFVKLLNDILHIIESLPKWMSNKKVNDWSPVGMFGNIQIQNIALGTVLIIAPFNFPLLLALLPVVYAISGGNSVILKPSELTPNTANIIERIVEQSQLPSGLVQIIQGGAVENTKLINSGEFDKIFYTGSPRVGAIVAEAAAKSLTPCVLELGGKSPTFFTQNLNRSHWETALKRIFFGSFANSGQICVRPDYLLVHSSIYKDVVKLATQLLHEMFPLIDSQTEFTHLINDDSYKRTTIKLKTTNSNIIQAKIDESSLQGLNLVPPTLLIDCDWDDSFMKEENFAPILPIIKYDNLDKTIDKIMTFHDTPLAEYIFSDNSTEINHILTRLRAGDCMVGDTIIHVGVPDTPFGGIGTSGYGNYGGNYGFSAFTHERTVFKQPYWMDLALSMRYPPYSITKRQLAQIATERKPWFDRDGNDKFPLWKAILIPIGLIMVSLLTKKYISS</sequence>
<dbReference type="InterPro" id="IPR016163">
    <property type="entry name" value="Ald_DH_C"/>
</dbReference>
<dbReference type="OMA" id="MKDQKVP"/>
<dbReference type="SUPFAM" id="SSF53720">
    <property type="entry name" value="ALDH-like"/>
    <property type="match status" value="1"/>
</dbReference>
<dbReference type="eggNOG" id="KOG2456">
    <property type="taxonomic scope" value="Eukaryota"/>
</dbReference>
<dbReference type="GO" id="GO:0005811">
    <property type="term" value="C:lipid droplet"/>
    <property type="evidence" value="ECO:0007669"/>
    <property type="project" value="EnsemblFungi"/>
</dbReference>
<dbReference type="InParanoid" id="I2H8M2"/>
<feature type="active site" evidence="4 5">
    <location>
        <position position="256"/>
    </location>
</feature>
<dbReference type="PANTHER" id="PTHR43570:SF16">
    <property type="entry name" value="ALDEHYDE DEHYDROGENASE TYPE III, ISOFORM Q"/>
    <property type="match status" value="1"/>
</dbReference>
<dbReference type="InterPro" id="IPR029510">
    <property type="entry name" value="Ald_DH_CS_GLU"/>
</dbReference>
<evidence type="ECO:0000256" key="5">
    <source>
        <dbReference type="PROSITE-ProRule" id="PRU10007"/>
    </source>
</evidence>
<dbReference type="GO" id="GO:0006665">
    <property type="term" value="P:sphingolipid metabolic process"/>
    <property type="evidence" value="ECO:0007669"/>
    <property type="project" value="EnsemblFungi"/>
</dbReference>
<dbReference type="PANTHER" id="PTHR43570">
    <property type="entry name" value="ALDEHYDE DEHYDROGENASE"/>
    <property type="match status" value="1"/>
</dbReference>
<dbReference type="GO" id="GO:0005741">
    <property type="term" value="C:mitochondrial outer membrane"/>
    <property type="evidence" value="ECO:0007669"/>
    <property type="project" value="EnsemblFungi"/>
</dbReference>
<evidence type="ECO:0000313" key="9">
    <source>
        <dbReference type="EMBL" id="CCH62724.1"/>
    </source>
</evidence>
<feature type="active site" evidence="4">
    <location>
        <position position="293"/>
    </location>
</feature>
<reference evidence="9 10" key="1">
    <citation type="journal article" date="2011" name="Proc. Natl. Acad. Sci. U.S.A.">
        <title>Evolutionary erosion of yeast sex chromosomes by mating-type switching accidents.</title>
        <authorList>
            <person name="Gordon J.L."/>
            <person name="Armisen D."/>
            <person name="Proux-Wera E."/>
            <person name="Oheigeartaigh S.S."/>
            <person name="Byrne K.P."/>
            <person name="Wolfe K.H."/>
        </authorList>
    </citation>
    <scope>NUCLEOTIDE SEQUENCE [LARGE SCALE GENOMIC DNA]</scope>
    <source>
        <strain evidence="10">ATCC 34711 / CBS 6284 / DSM 70876 / NBRC 10599 / NRRL Y-10934 / UCD 77-7</strain>
    </source>
</reference>
<feature type="region of interest" description="Disordered" evidence="7">
    <location>
        <begin position="1"/>
        <end position="20"/>
    </location>
</feature>
<dbReference type="InterPro" id="IPR015590">
    <property type="entry name" value="Aldehyde_DH_dom"/>
</dbReference>
<dbReference type="GO" id="GO:0046185">
    <property type="term" value="P:aldehyde catabolic process"/>
    <property type="evidence" value="ECO:0007669"/>
    <property type="project" value="EnsemblFungi"/>
</dbReference>
<accession>I2H8M2</accession>
<dbReference type="GO" id="GO:0018484">
    <property type="term" value="F:4-hydroxybenzaldehyde dehydrogenase (NAD+) activity"/>
    <property type="evidence" value="ECO:0007669"/>
    <property type="project" value="EnsemblFungi"/>
</dbReference>
<dbReference type="STRING" id="1071380.I2H8M2"/>
<dbReference type="PROSITE" id="PS00687">
    <property type="entry name" value="ALDEHYDE_DEHYDR_GLU"/>
    <property type="match status" value="1"/>
</dbReference>
<dbReference type="Gene3D" id="3.40.309.10">
    <property type="entry name" value="Aldehyde Dehydrogenase, Chain A, domain 2"/>
    <property type="match status" value="1"/>
</dbReference>
<dbReference type="Gene3D" id="3.40.605.10">
    <property type="entry name" value="Aldehyde Dehydrogenase, Chain A, domain 1"/>
    <property type="match status" value="1"/>
</dbReference>
<evidence type="ECO:0000256" key="1">
    <source>
        <dbReference type="ARBA" id="ARBA00009986"/>
    </source>
</evidence>
<evidence type="ECO:0000256" key="7">
    <source>
        <dbReference type="SAM" id="MobiDB-lite"/>
    </source>
</evidence>
<dbReference type="Proteomes" id="UP000002866">
    <property type="component" value="Chromosome 9"/>
</dbReference>
<dbReference type="InterPro" id="IPR016162">
    <property type="entry name" value="Ald_DH_N"/>
</dbReference>
<evidence type="ECO:0000256" key="6">
    <source>
        <dbReference type="RuleBase" id="RU003345"/>
    </source>
</evidence>
<dbReference type="Pfam" id="PF00171">
    <property type="entry name" value="Aldedh"/>
    <property type="match status" value="1"/>
</dbReference>
<dbReference type="EMBL" id="HE806324">
    <property type="protein sequence ID" value="CCH62724.1"/>
    <property type="molecule type" value="Genomic_DNA"/>
</dbReference>
<keyword evidence="2 3" id="KW-0560">Oxidoreductase</keyword>
<feature type="domain" description="Aldehyde dehydrogenase" evidence="8">
    <location>
        <begin position="63"/>
        <end position="482"/>
    </location>
</feature>
<gene>
    <name evidence="9" type="primary">TBLA0I00650</name>
    <name evidence="9" type="ORF">TBLA_0I00650</name>
</gene>
<evidence type="ECO:0000313" key="10">
    <source>
        <dbReference type="Proteomes" id="UP000002866"/>
    </source>
</evidence>
<dbReference type="FunCoup" id="I2H8M2">
    <property type="interactions" value="490"/>
</dbReference>
<dbReference type="HOGENOM" id="CLU_005391_3_1_1"/>
<organism evidence="9 10">
    <name type="scientific">Henningerozyma blattae (strain ATCC 34711 / CBS 6284 / DSM 70876 / NBRC 10599 / NRRL Y-10934 / UCD 77-7)</name>
    <name type="common">Yeast</name>
    <name type="synonym">Tetrapisispora blattae</name>
    <dbReference type="NCBI Taxonomy" id="1071380"/>
    <lineage>
        <taxon>Eukaryota</taxon>
        <taxon>Fungi</taxon>
        <taxon>Dikarya</taxon>
        <taxon>Ascomycota</taxon>
        <taxon>Saccharomycotina</taxon>
        <taxon>Saccharomycetes</taxon>
        <taxon>Saccharomycetales</taxon>
        <taxon>Saccharomycetaceae</taxon>
        <taxon>Henningerozyma</taxon>
    </lineage>
</organism>
<dbReference type="GO" id="GO:0006744">
    <property type="term" value="P:ubiquinone biosynthetic process"/>
    <property type="evidence" value="ECO:0007669"/>
    <property type="project" value="EnsemblFungi"/>
</dbReference>
<dbReference type="InterPro" id="IPR012394">
    <property type="entry name" value="Aldehyde_DH_NAD(P)"/>
</dbReference>
<dbReference type="OrthoDB" id="440325at2759"/>
<dbReference type="InterPro" id="IPR016161">
    <property type="entry name" value="Ald_DH/histidinol_DH"/>
</dbReference>
<name>I2H8M2_HENB6</name>
<evidence type="ECO:0000256" key="4">
    <source>
        <dbReference type="PIRSR" id="PIRSR036492-1"/>
    </source>
</evidence>
<dbReference type="PIRSF" id="PIRSF036492">
    <property type="entry name" value="ALDH"/>
    <property type="match status" value="1"/>
</dbReference>
<comment type="similarity">
    <text evidence="1 3 6">Belongs to the aldehyde dehydrogenase family.</text>
</comment>
<protein>
    <recommendedName>
        <fullName evidence="3">Aldehyde dehydrogenase</fullName>
    </recommendedName>
</protein>
<evidence type="ECO:0000256" key="2">
    <source>
        <dbReference type="ARBA" id="ARBA00023002"/>
    </source>
</evidence>
<dbReference type="GO" id="GO:0047770">
    <property type="term" value="F:carboxylate reductase activity"/>
    <property type="evidence" value="ECO:0007669"/>
    <property type="project" value="EnsemblFungi"/>
</dbReference>
<proteinExistence type="inferred from homology"/>
<dbReference type="KEGG" id="tbl:TBLA_0I00650"/>
<dbReference type="AlphaFoldDB" id="I2H8M2"/>
<dbReference type="RefSeq" id="XP_004182243.1">
    <property type="nucleotide sequence ID" value="XM_004182195.1"/>
</dbReference>
<dbReference type="GeneID" id="14497877"/>
<evidence type="ECO:0000256" key="3">
    <source>
        <dbReference type="PIRNR" id="PIRNR036492"/>
    </source>
</evidence>